<dbReference type="RefSeq" id="WP_117485924.1">
    <property type="nucleotide sequence ID" value="NZ_QVIG01000001.1"/>
</dbReference>
<evidence type="ECO:0000259" key="1">
    <source>
        <dbReference type="Pfam" id="PF03435"/>
    </source>
</evidence>
<accession>A0A372ZMT1</accession>
<dbReference type="InterPro" id="IPR005097">
    <property type="entry name" value="Sacchrp_dh_NADP-bd"/>
</dbReference>
<name>A0A372ZMT1_9ACTN</name>
<dbReference type="Proteomes" id="UP000263377">
    <property type="component" value="Unassembled WGS sequence"/>
</dbReference>
<keyword evidence="3" id="KW-1185">Reference proteome</keyword>
<sequence length="409" mass="42184">MRILALGGPGAMGAVAVRVAAGLTGVTEIVVADRNPEAARTLVRRLDEGGTGGAPMRALTVDVTDGRALHAALEGADAVLNTVGPYYRFGLTVLRAAIATGTHYLDICDDWEPTLRMLGLDEEARAAGVRAVVGMGASPGVSNLLATRAVRHLDQVQDLYTAWPVDVSGGGGDDEQLSDPDGRPSAAAVHWMEQISGKVAMVSGGRLVHRRPLQPVALSVSAGRTGTAYTVGHPEPVTLHRSFRPAGEAANLMVVTPGTLAYLDVLRRDIDAGRLTNETAAAALAKPTVGRALRATAGAVTRKGPGSLPPFFAAATGTRDGRRVTVLARLADTPGASALIDDMAEATGLPLALGLAQLLDGAGGRPGVHPPETAIDADRFFLDLARHVPDLPGDDGPRDGVVIDVTPTP</sequence>
<feature type="domain" description="Saccharopine dehydrogenase NADP binding" evidence="1">
    <location>
        <begin position="3"/>
        <end position="132"/>
    </location>
</feature>
<reference evidence="2 3" key="1">
    <citation type="submission" date="2018-08" db="EMBL/GenBank/DDBJ databases">
        <title>Diversity &amp; Physiological Properties of Lignin-Decomposing Actinobacteria from Soil.</title>
        <authorList>
            <person name="Roh S.G."/>
            <person name="Kim S.B."/>
        </authorList>
    </citation>
    <scope>NUCLEOTIDE SEQUENCE [LARGE SCALE GENOMIC DNA]</scope>
    <source>
        <strain evidence="2 3">MMS17-GH009</strain>
    </source>
</reference>
<dbReference type="SUPFAM" id="SSF51735">
    <property type="entry name" value="NAD(P)-binding Rossmann-fold domains"/>
    <property type="match status" value="1"/>
</dbReference>
<dbReference type="Pfam" id="PF03435">
    <property type="entry name" value="Sacchrp_dh_NADP"/>
    <property type="match status" value="1"/>
</dbReference>
<dbReference type="Gene3D" id="3.40.50.720">
    <property type="entry name" value="NAD(P)-binding Rossmann-like Domain"/>
    <property type="match status" value="1"/>
</dbReference>
<evidence type="ECO:0000313" key="3">
    <source>
        <dbReference type="Proteomes" id="UP000263377"/>
    </source>
</evidence>
<dbReference type="PANTHER" id="PTHR43796">
    <property type="entry name" value="CARBOXYNORSPERMIDINE SYNTHASE"/>
    <property type="match status" value="1"/>
</dbReference>
<dbReference type="PANTHER" id="PTHR43796:SF2">
    <property type="entry name" value="CARBOXYNORSPERMIDINE SYNTHASE"/>
    <property type="match status" value="1"/>
</dbReference>
<dbReference type="Gene3D" id="3.30.360.10">
    <property type="entry name" value="Dihydrodipicolinate Reductase, domain 2"/>
    <property type="match status" value="1"/>
</dbReference>
<comment type="caution">
    <text evidence="2">The sequence shown here is derived from an EMBL/GenBank/DDBJ whole genome shotgun (WGS) entry which is preliminary data.</text>
</comment>
<organism evidence="2 3">
    <name type="scientific">Kitasatospora xanthocidica</name>
    <dbReference type="NCBI Taxonomy" id="83382"/>
    <lineage>
        <taxon>Bacteria</taxon>
        <taxon>Bacillati</taxon>
        <taxon>Actinomycetota</taxon>
        <taxon>Actinomycetes</taxon>
        <taxon>Kitasatosporales</taxon>
        <taxon>Streptomycetaceae</taxon>
        <taxon>Kitasatospora</taxon>
    </lineage>
</organism>
<protein>
    <submittedName>
        <fullName evidence="2">Saccharopine dehydrogenase</fullName>
    </submittedName>
</protein>
<gene>
    <name evidence="2" type="ORF">DR950_04445</name>
</gene>
<dbReference type="InterPro" id="IPR036291">
    <property type="entry name" value="NAD(P)-bd_dom_sf"/>
</dbReference>
<proteinExistence type="predicted"/>
<evidence type="ECO:0000313" key="2">
    <source>
        <dbReference type="EMBL" id="RGD57143.1"/>
    </source>
</evidence>
<dbReference type="AlphaFoldDB" id="A0A372ZMT1"/>
<dbReference type="EMBL" id="QVIG01000001">
    <property type="protein sequence ID" value="RGD57143.1"/>
    <property type="molecule type" value="Genomic_DNA"/>
</dbReference>